<organism evidence="8">
    <name type="scientific">Melanopsichium pennsylvanicum 4</name>
    <dbReference type="NCBI Taxonomy" id="1398559"/>
    <lineage>
        <taxon>Eukaryota</taxon>
        <taxon>Fungi</taxon>
        <taxon>Dikarya</taxon>
        <taxon>Basidiomycota</taxon>
        <taxon>Ustilaginomycotina</taxon>
        <taxon>Ustilaginomycetes</taxon>
        <taxon>Ustilaginales</taxon>
        <taxon>Ustilaginaceae</taxon>
        <taxon>Melanopsichium</taxon>
    </lineage>
</organism>
<dbReference type="InterPro" id="IPR051633">
    <property type="entry name" value="AceTr"/>
</dbReference>
<dbReference type="Pfam" id="PF01184">
    <property type="entry name" value="Gpr1_Fun34_YaaH"/>
    <property type="match status" value="1"/>
</dbReference>
<evidence type="ECO:0000256" key="3">
    <source>
        <dbReference type="ARBA" id="ARBA00022692"/>
    </source>
</evidence>
<dbReference type="PANTHER" id="PTHR31123">
    <property type="entry name" value="ACCUMULATION OF DYADS PROTEIN 2-RELATED"/>
    <property type="match status" value="1"/>
</dbReference>
<keyword evidence="3 7" id="KW-0812">Transmembrane</keyword>
<feature type="transmembrane region" description="Helical" evidence="7">
    <location>
        <begin position="226"/>
        <end position="247"/>
    </location>
</feature>
<protein>
    <submittedName>
        <fullName evidence="8">Probable fun34-transmembrane protein involved in ammonia production</fullName>
    </submittedName>
</protein>
<keyword evidence="5 7" id="KW-0472">Membrane</keyword>
<evidence type="ECO:0000256" key="4">
    <source>
        <dbReference type="ARBA" id="ARBA00022989"/>
    </source>
</evidence>
<dbReference type="InterPro" id="IPR000791">
    <property type="entry name" value="Gpr1/Fun34/SatP-like"/>
</dbReference>
<sequence length="263" mass="27576">MTTPNYKHPSFKQQLGLSEDPNGSDHVVTSKGHRLTRTLTVGGHEVDSSQPGFPVYHRRIANPVPLLSISTGASLLMLGLLLIEVRGITNSAIIMSIALPLGMIGNLTACMYAFADGSTYLATVCGTLGSLIGGSALLFLPWTGVQSAYIVGGATQANPLGGVEEFYKAIAMTYFVSLIPIFLILLGSFRTSVPIAGAALTIVIAMAVFGSAYVDGSANSTLMKASGGLFIFVGVALFYSALSVMLAEEGVKLLPVFLLPRNE</sequence>
<evidence type="ECO:0000256" key="6">
    <source>
        <dbReference type="SAM" id="MobiDB-lite"/>
    </source>
</evidence>
<keyword evidence="4 7" id="KW-1133">Transmembrane helix</keyword>
<feature type="region of interest" description="Disordered" evidence="6">
    <location>
        <begin position="1"/>
        <end position="29"/>
    </location>
</feature>
<evidence type="ECO:0000256" key="5">
    <source>
        <dbReference type="ARBA" id="ARBA00023136"/>
    </source>
</evidence>
<feature type="compositionally biased region" description="Polar residues" evidence="6">
    <location>
        <begin position="1"/>
        <end position="16"/>
    </location>
</feature>
<evidence type="ECO:0000256" key="2">
    <source>
        <dbReference type="ARBA" id="ARBA00005587"/>
    </source>
</evidence>
<feature type="transmembrane region" description="Helical" evidence="7">
    <location>
        <begin position="195"/>
        <end position="214"/>
    </location>
</feature>
<evidence type="ECO:0000256" key="1">
    <source>
        <dbReference type="ARBA" id="ARBA00004141"/>
    </source>
</evidence>
<dbReference type="AlphaFoldDB" id="A0A077RE42"/>
<name>A0A077RE42_9BASI</name>
<dbReference type="GO" id="GO:0015123">
    <property type="term" value="F:acetate transmembrane transporter activity"/>
    <property type="evidence" value="ECO:0007669"/>
    <property type="project" value="TreeGrafter"/>
</dbReference>
<evidence type="ECO:0000256" key="7">
    <source>
        <dbReference type="SAM" id="Phobius"/>
    </source>
</evidence>
<feature type="transmembrane region" description="Helical" evidence="7">
    <location>
        <begin position="92"/>
        <end position="114"/>
    </location>
</feature>
<evidence type="ECO:0000313" key="8">
    <source>
        <dbReference type="EMBL" id="CDI56644.1"/>
    </source>
</evidence>
<reference evidence="8" key="1">
    <citation type="journal article" date="2014" name="Genome Biol. Evol.">
        <title>Gene Loss Rather Than Gene Gain Is Associated with a Host Jump from Monocots to Dicots in the Smut Fungus Melanopsichium pennsylvanicum.</title>
        <authorList>
            <person name="Sharma R."/>
            <person name="Mishra B."/>
            <person name="Runge F."/>
            <person name="Thines M."/>
        </authorList>
    </citation>
    <scope>NUCLEOTIDE SEQUENCE</scope>
    <source>
        <strain evidence="8">4</strain>
    </source>
</reference>
<dbReference type="EMBL" id="HG529696">
    <property type="protein sequence ID" value="CDI56644.1"/>
    <property type="molecule type" value="Genomic_DNA"/>
</dbReference>
<accession>A0A077RE42</accession>
<feature type="transmembrane region" description="Helical" evidence="7">
    <location>
        <begin position="64"/>
        <end position="85"/>
    </location>
</feature>
<feature type="transmembrane region" description="Helical" evidence="7">
    <location>
        <begin position="120"/>
        <end position="145"/>
    </location>
</feature>
<comment type="subcellular location">
    <subcellularLocation>
        <location evidence="1">Membrane</location>
        <topology evidence="1">Multi-pass membrane protein</topology>
    </subcellularLocation>
</comment>
<dbReference type="GO" id="GO:0005886">
    <property type="term" value="C:plasma membrane"/>
    <property type="evidence" value="ECO:0007669"/>
    <property type="project" value="TreeGrafter"/>
</dbReference>
<proteinExistence type="inferred from homology"/>
<feature type="transmembrane region" description="Helical" evidence="7">
    <location>
        <begin position="166"/>
        <end position="189"/>
    </location>
</feature>
<comment type="similarity">
    <text evidence="2">Belongs to the acetate uptake transporter (AceTr) (TC 2.A.96) family.</text>
</comment>
<dbReference type="PANTHER" id="PTHR31123:SF1">
    <property type="entry name" value="ACCUMULATION OF DYADS PROTEIN 2-RELATED"/>
    <property type="match status" value="1"/>
</dbReference>